<reference evidence="3 4" key="1">
    <citation type="submission" date="2019-04" db="EMBL/GenBank/DDBJ databases">
        <authorList>
            <person name="Dong K."/>
        </authorList>
    </citation>
    <scope>NUCLEOTIDE SEQUENCE [LARGE SCALE GENOMIC DNA]</scope>
    <source>
        <strain evidence="4">dk3543</strain>
    </source>
</reference>
<keyword evidence="2" id="KW-0472">Membrane</keyword>
<feature type="region of interest" description="Disordered" evidence="1">
    <location>
        <begin position="91"/>
        <end position="115"/>
    </location>
</feature>
<name>A0A4U2YTL3_9ACTN</name>
<keyword evidence="2" id="KW-0812">Transmembrane</keyword>
<keyword evidence="2" id="KW-1133">Transmembrane helix</keyword>
<keyword evidence="4" id="KW-1185">Reference proteome</keyword>
<sequence>MSTDGPGAQEEWTMETNDVTVPVEVGTTSRGGRHPVNLTHLIMGVAFAAFALIWVAVTAEWLPVDDLRWVLPLPWLLAGSAGLLAATLGGRRSERGPELGGDAGVVGDHRVDPRP</sequence>
<feature type="transmembrane region" description="Helical" evidence="2">
    <location>
        <begin position="38"/>
        <end position="57"/>
    </location>
</feature>
<gene>
    <name evidence="3" type="ORF">FC770_06555</name>
</gene>
<evidence type="ECO:0000313" key="3">
    <source>
        <dbReference type="EMBL" id="TKI64769.1"/>
    </source>
</evidence>
<feature type="transmembrane region" description="Helical" evidence="2">
    <location>
        <begin position="69"/>
        <end position="89"/>
    </location>
</feature>
<dbReference type="EMBL" id="SZPY01000001">
    <property type="protein sequence ID" value="TKI64769.1"/>
    <property type="molecule type" value="Genomic_DNA"/>
</dbReference>
<dbReference type="OrthoDB" id="3790651at2"/>
<dbReference type="Proteomes" id="UP000307808">
    <property type="component" value="Unassembled WGS sequence"/>
</dbReference>
<dbReference type="AlphaFoldDB" id="A0A4U2YTL3"/>
<organism evidence="3 4">
    <name type="scientific">Nocardioides jishulii</name>
    <dbReference type="NCBI Taxonomy" id="2575440"/>
    <lineage>
        <taxon>Bacteria</taxon>
        <taxon>Bacillati</taxon>
        <taxon>Actinomycetota</taxon>
        <taxon>Actinomycetes</taxon>
        <taxon>Propionibacteriales</taxon>
        <taxon>Nocardioidaceae</taxon>
        <taxon>Nocardioides</taxon>
    </lineage>
</organism>
<evidence type="ECO:0000313" key="4">
    <source>
        <dbReference type="Proteomes" id="UP000307808"/>
    </source>
</evidence>
<proteinExistence type="predicted"/>
<protein>
    <submittedName>
        <fullName evidence="3">Uncharacterized protein</fullName>
    </submittedName>
</protein>
<accession>A0A4U2YTL3</accession>
<evidence type="ECO:0000256" key="1">
    <source>
        <dbReference type="SAM" id="MobiDB-lite"/>
    </source>
</evidence>
<comment type="caution">
    <text evidence="3">The sequence shown here is derived from an EMBL/GenBank/DDBJ whole genome shotgun (WGS) entry which is preliminary data.</text>
</comment>
<evidence type="ECO:0000256" key="2">
    <source>
        <dbReference type="SAM" id="Phobius"/>
    </source>
</evidence>
<dbReference type="RefSeq" id="WP_137065223.1">
    <property type="nucleotide sequence ID" value="NZ_CP040748.1"/>
</dbReference>
<feature type="region of interest" description="Disordered" evidence="1">
    <location>
        <begin position="1"/>
        <end position="30"/>
    </location>
</feature>